<sequence>MRYDTKVEYFIHEITTNEMNDKIPVEKSIGVFDSLLTPFSLQETQVYGASYTKTNVKVLCRDPQSFNARILKVENQKYEILEKRDYKKVYLFICKKVAGKNVNSN</sequence>
<protein>
    <recommendedName>
        <fullName evidence="3">Phage head closure protein</fullName>
    </recommendedName>
</protein>
<dbReference type="RefSeq" id="WP_072770089.1">
    <property type="nucleotide sequence ID" value="NZ_FWZD01000024.1"/>
</dbReference>
<gene>
    <name evidence="1" type="ORF">BACERE00185_00291</name>
</gene>
<proteinExistence type="predicted"/>
<organism evidence="1 2">
    <name type="scientific">Bacillus mobilis</name>
    <dbReference type="NCBI Taxonomy" id="2026190"/>
    <lineage>
        <taxon>Bacteria</taxon>
        <taxon>Bacillati</taxon>
        <taxon>Bacillota</taxon>
        <taxon>Bacilli</taxon>
        <taxon>Bacillales</taxon>
        <taxon>Bacillaceae</taxon>
        <taxon>Bacillus</taxon>
        <taxon>Bacillus cereus group</taxon>
    </lineage>
</organism>
<name>A0A1Y5YX87_9BACI</name>
<dbReference type="EMBL" id="FWZD01000024">
    <property type="protein sequence ID" value="SMD68168.1"/>
    <property type="molecule type" value="Genomic_DNA"/>
</dbReference>
<reference evidence="2" key="1">
    <citation type="submission" date="2017-04" db="EMBL/GenBank/DDBJ databases">
        <authorList>
            <person name="Criscuolo A."/>
        </authorList>
    </citation>
    <scope>NUCLEOTIDE SEQUENCE [LARGE SCALE GENOMIC DNA]</scope>
</reference>
<dbReference type="Proteomes" id="UP000194439">
    <property type="component" value="Unassembled WGS sequence"/>
</dbReference>
<accession>A0A1Y5YX87</accession>
<evidence type="ECO:0000313" key="1">
    <source>
        <dbReference type="EMBL" id="SMD68168.1"/>
    </source>
</evidence>
<evidence type="ECO:0008006" key="3">
    <source>
        <dbReference type="Google" id="ProtNLM"/>
    </source>
</evidence>
<dbReference type="AlphaFoldDB" id="A0A1Y5YX87"/>
<evidence type="ECO:0000313" key="2">
    <source>
        <dbReference type="Proteomes" id="UP000194439"/>
    </source>
</evidence>